<evidence type="ECO:0000256" key="1">
    <source>
        <dbReference type="SAM" id="MobiDB-lite"/>
    </source>
</evidence>
<name>A0A9W9DFE9_9AGAR</name>
<sequence>MVKRKRKNAPEPDSAIEPSLKRRSSRLKSAMTANVREFPVFRPLKVSADSGSHSKAEPVGALKSLQDLPEMPLDIIHEVLGYLDPQDLLNLLNSIRGFRSFLLKDSSVPLWTTARANVPELPPLIKGMDEVSFANLLFDTHCEVCQVQRPNQQIDCDIQMRICSACRGPGSTFLREDYLEFQPQPPFIDKMEFLSLIPSIYYKSGWMPEIVQDYLAQYEEMVTDADSFDAWKEKMKEERGQRDDVNFFADFAFHDILLTSM</sequence>
<gene>
    <name evidence="3" type="ORF">C8J55DRAFT_609186</name>
</gene>
<evidence type="ECO:0000259" key="2">
    <source>
        <dbReference type="PROSITE" id="PS50181"/>
    </source>
</evidence>
<proteinExistence type="predicted"/>
<dbReference type="PROSITE" id="PS50181">
    <property type="entry name" value="FBOX"/>
    <property type="match status" value="1"/>
</dbReference>
<evidence type="ECO:0000313" key="4">
    <source>
        <dbReference type="Proteomes" id="UP001150238"/>
    </source>
</evidence>
<reference evidence="3" key="1">
    <citation type="submission" date="2022-08" db="EMBL/GenBank/DDBJ databases">
        <authorList>
            <consortium name="DOE Joint Genome Institute"/>
            <person name="Min B."/>
            <person name="Riley R."/>
            <person name="Sierra-Patev S."/>
            <person name="Naranjo-Ortiz M."/>
            <person name="Looney B."/>
            <person name="Konkel Z."/>
            <person name="Slot J.C."/>
            <person name="Sakamoto Y."/>
            <person name="Steenwyk J.L."/>
            <person name="Rokas A."/>
            <person name="Carro J."/>
            <person name="Camarero S."/>
            <person name="Ferreira P."/>
            <person name="Molpeceres G."/>
            <person name="Ruiz-Duenas F.J."/>
            <person name="Serrano A."/>
            <person name="Henrissat B."/>
            <person name="Drula E."/>
            <person name="Hughes K.W."/>
            <person name="Mata J.L."/>
            <person name="Ishikawa N.K."/>
            <person name="Vargas-Isla R."/>
            <person name="Ushijima S."/>
            <person name="Smith C.A."/>
            <person name="Ahrendt S."/>
            <person name="Andreopoulos W."/>
            <person name="He G."/>
            <person name="Labutti K."/>
            <person name="Lipzen A."/>
            <person name="Ng V."/>
            <person name="Sandor L."/>
            <person name="Barry K."/>
            <person name="Martinez A.T."/>
            <person name="Xiao Y."/>
            <person name="Gibbons J.G."/>
            <person name="Terashima K."/>
            <person name="Hibbett D.S."/>
            <person name="Grigoriev I.V."/>
        </authorList>
    </citation>
    <scope>NUCLEOTIDE SEQUENCE</scope>
    <source>
        <strain evidence="3">Sp2 HRB7682 ss15</strain>
    </source>
</reference>
<dbReference type="Proteomes" id="UP001150238">
    <property type="component" value="Unassembled WGS sequence"/>
</dbReference>
<accession>A0A9W9DFE9</accession>
<comment type="caution">
    <text evidence="3">The sequence shown here is derived from an EMBL/GenBank/DDBJ whole genome shotgun (WGS) entry which is preliminary data.</text>
</comment>
<dbReference type="InterPro" id="IPR001810">
    <property type="entry name" value="F-box_dom"/>
</dbReference>
<feature type="region of interest" description="Disordered" evidence="1">
    <location>
        <begin position="1"/>
        <end position="28"/>
    </location>
</feature>
<feature type="domain" description="F-box" evidence="2">
    <location>
        <begin position="65"/>
        <end position="114"/>
    </location>
</feature>
<dbReference type="EMBL" id="JANVFS010000043">
    <property type="protein sequence ID" value="KAJ4466887.1"/>
    <property type="molecule type" value="Genomic_DNA"/>
</dbReference>
<evidence type="ECO:0000313" key="3">
    <source>
        <dbReference type="EMBL" id="KAJ4466887.1"/>
    </source>
</evidence>
<dbReference type="AlphaFoldDB" id="A0A9W9DFE9"/>
<reference evidence="3" key="2">
    <citation type="journal article" date="2023" name="Proc. Natl. Acad. Sci. U.S.A.">
        <title>A global phylogenomic analysis of the shiitake genus Lentinula.</title>
        <authorList>
            <person name="Sierra-Patev S."/>
            <person name="Min B."/>
            <person name="Naranjo-Ortiz M."/>
            <person name="Looney B."/>
            <person name="Konkel Z."/>
            <person name="Slot J.C."/>
            <person name="Sakamoto Y."/>
            <person name="Steenwyk J.L."/>
            <person name="Rokas A."/>
            <person name="Carro J."/>
            <person name="Camarero S."/>
            <person name="Ferreira P."/>
            <person name="Molpeceres G."/>
            <person name="Ruiz-Duenas F.J."/>
            <person name="Serrano A."/>
            <person name="Henrissat B."/>
            <person name="Drula E."/>
            <person name="Hughes K.W."/>
            <person name="Mata J.L."/>
            <person name="Ishikawa N.K."/>
            <person name="Vargas-Isla R."/>
            <person name="Ushijima S."/>
            <person name="Smith C.A."/>
            <person name="Donoghue J."/>
            <person name="Ahrendt S."/>
            <person name="Andreopoulos W."/>
            <person name="He G."/>
            <person name="LaButti K."/>
            <person name="Lipzen A."/>
            <person name="Ng V."/>
            <person name="Riley R."/>
            <person name="Sandor L."/>
            <person name="Barry K."/>
            <person name="Martinez A.T."/>
            <person name="Xiao Y."/>
            <person name="Gibbons J.G."/>
            <person name="Terashima K."/>
            <person name="Grigoriev I.V."/>
            <person name="Hibbett D."/>
        </authorList>
    </citation>
    <scope>NUCLEOTIDE SEQUENCE</scope>
    <source>
        <strain evidence="3">Sp2 HRB7682 ss15</strain>
    </source>
</reference>
<organism evidence="3 4">
    <name type="scientific">Lentinula lateritia</name>
    <dbReference type="NCBI Taxonomy" id="40482"/>
    <lineage>
        <taxon>Eukaryota</taxon>
        <taxon>Fungi</taxon>
        <taxon>Dikarya</taxon>
        <taxon>Basidiomycota</taxon>
        <taxon>Agaricomycotina</taxon>
        <taxon>Agaricomycetes</taxon>
        <taxon>Agaricomycetidae</taxon>
        <taxon>Agaricales</taxon>
        <taxon>Marasmiineae</taxon>
        <taxon>Omphalotaceae</taxon>
        <taxon>Lentinula</taxon>
    </lineage>
</organism>
<protein>
    <recommendedName>
        <fullName evidence="2">F-box domain-containing protein</fullName>
    </recommendedName>
</protein>